<dbReference type="GO" id="GO:0005730">
    <property type="term" value="C:nucleolus"/>
    <property type="evidence" value="ECO:0007669"/>
    <property type="project" value="InterPro"/>
</dbReference>
<reference evidence="2" key="1">
    <citation type="submission" date="2025-08" db="UniProtKB">
        <authorList>
            <consortium name="Ensembl"/>
        </authorList>
    </citation>
    <scope>IDENTIFICATION</scope>
</reference>
<dbReference type="Ensembl" id="ENSNMLT00000005668.1">
    <property type="protein sequence ID" value="ENSNMLP00000004966.1"/>
    <property type="gene ID" value="ENSNMLG00000003584.1"/>
</dbReference>
<dbReference type="Proteomes" id="UP000694523">
    <property type="component" value="Unplaced"/>
</dbReference>
<dbReference type="GO" id="GO:0030687">
    <property type="term" value="C:preribosome, large subunit precursor"/>
    <property type="evidence" value="ECO:0007669"/>
    <property type="project" value="TreeGrafter"/>
</dbReference>
<feature type="compositionally biased region" description="Basic and acidic residues" evidence="1">
    <location>
        <begin position="364"/>
        <end position="373"/>
    </location>
</feature>
<dbReference type="CDD" id="cd22857">
    <property type="entry name" value="WDR74"/>
    <property type="match status" value="1"/>
</dbReference>
<dbReference type="SMART" id="SM00320">
    <property type="entry name" value="WD40"/>
    <property type="match status" value="4"/>
</dbReference>
<feature type="region of interest" description="Disordered" evidence="1">
    <location>
        <begin position="317"/>
        <end position="400"/>
    </location>
</feature>
<keyword evidence="3" id="KW-1185">Reference proteome</keyword>
<accession>A0A8C6SGF9</accession>
<dbReference type="InterPro" id="IPR036322">
    <property type="entry name" value="WD40_repeat_dom_sf"/>
</dbReference>
<dbReference type="AlphaFoldDB" id="A0A8C6SGF9"/>
<feature type="compositionally biased region" description="Basic residues" evidence="1">
    <location>
        <begin position="389"/>
        <end position="400"/>
    </location>
</feature>
<organism evidence="2 3">
    <name type="scientific">Neogobius melanostomus</name>
    <name type="common">round goby</name>
    <dbReference type="NCBI Taxonomy" id="47308"/>
    <lineage>
        <taxon>Eukaryota</taxon>
        <taxon>Metazoa</taxon>
        <taxon>Chordata</taxon>
        <taxon>Craniata</taxon>
        <taxon>Vertebrata</taxon>
        <taxon>Euteleostomi</taxon>
        <taxon>Actinopterygii</taxon>
        <taxon>Neopterygii</taxon>
        <taxon>Teleostei</taxon>
        <taxon>Neoteleostei</taxon>
        <taxon>Acanthomorphata</taxon>
        <taxon>Gobiaria</taxon>
        <taxon>Gobiiformes</taxon>
        <taxon>Gobioidei</taxon>
        <taxon>Gobiidae</taxon>
        <taxon>Benthophilinae</taxon>
        <taxon>Neogobiini</taxon>
        <taxon>Neogobius</taxon>
    </lineage>
</organism>
<dbReference type="PANTHER" id="PTHR16038">
    <property type="entry name" value="NOP SEVEN ASSOCIATED PROTEIN 1"/>
    <property type="match status" value="1"/>
</dbReference>
<name>A0A8C6SGF9_9GOBI</name>
<evidence type="ECO:0000313" key="3">
    <source>
        <dbReference type="Proteomes" id="UP000694523"/>
    </source>
</evidence>
<dbReference type="Gene3D" id="2.130.10.10">
    <property type="entry name" value="YVTN repeat-like/Quinoprotein amine dehydrogenase"/>
    <property type="match status" value="2"/>
</dbReference>
<evidence type="ECO:0000313" key="2">
    <source>
        <dbReference type="Ensembl" id="ENSNMLP00000004966.1"/>
    </source>
</evidence>
<sequence>MDVWLGAETGLLKGVSVSRKQAVNFSSSGREQEVRALCWGGAGETEVLVGQADGIVRTFSTEKGAFTISRRCGEAGEGCFSGLLALGPALATCTEKGAVRVWKEDGDEAVTEVRAGGHVKPSGPHRVATGGKENPLKIWDLENPDKPVFSAKNLRDTYLDLRQPHWVRDMAFLPESDKVVTCTSYHQVHIFDPSSPRRRPVLEAVFGEYPLTALSLPADGLTVAVANTQGQMGATGSVRALQCHPSLPLIASCGLDRFLRIHSLQDRKLQHKVYLKSRLNCLLFSSSDPNTEAPPLKVKEEEEEEDEVWDAMEYVHERGGVHEEEEVNEEDRSVDKEDRSVDKEDESVQEDEVQEDEEDEVQEEDRSVDKEEVQDVAVKTKRKTEAKDQKKRKKRKKGQD</sequence>
<proteinExistence type="predicted"/>
<dbReference type="PANTHER" id="PTHR16038:SF4">
    <property type="entry name" value="WD REPEAT-CONTAINING PROTEIN 74"/>
    <property type="match status" value="1"/>
</dbReference>
<dbReference type="GO" id="GO:0042273">
    <property type="term" value="P:ribosomal large subunit biogenesis"/>
    <property type="evidence" value="ECO:0007669"/>
    <property type="project" value="InterPro"/>
</dbReference>
<protein>
    <recommendedName>
        <fullName evidence="4">WD repeat domain 74</fullName>
    </recommendedName>
</protein>
<feature type="region of interest" description="Disordered" evidence="1">
    <location>
        <begin position="289"/>
        <end position="308"/>
    </location>
</feature>
<evidence type="ECO:0000256" key="1">
    <source>
        <dbReference type="SAM" id="MobiDB-lite"/>
    </source>
</evidence>
<dbReference type="InterPro" id="IPR037379">
    <property type="entry name" value="WDR74/Nsa1"/>
</dbReference>
<feature type="compositionally biased region" description="Acidic residues" evidence="1">
    <location>
        <begin position="343"/>
        <end position="363"/>
    </location>
</feature>
<dbReference type="Pfam" id="PF00400">
    <property type="entry name" value="WD40"/>
    <property type="match status" value="1"/>
</dbReference>
<dbReference type="SUPFAM" id="SSF50978">
    <property type="entry name" value="WD40 repeat-like"/>
    <property type="match status" value="1"/>
</dbReference>
<dbReference type="InterPro" id="IPR001680">
    <property type="entry name" value="WD40_rpt"/>
</dbReference>
<reference evidence="2" key="2">
    <citation type="submission" date="2025-09" db="UniProtKB">
        <authorList>
            <consortium name="Ensembl"/>
        </authorList>
    </citation>
    <scope>IDENTIFICATION</scope>
</reference>
<evidence type="ECO:0008006" key="4">
    <source>
        <dbReference type="Google" id="ProtNLM"/>
    </source>
</evidence>
<feature type="compositionally biased region" description="Basic and acidic residues" evidence="1">
    <location>
        <begin position="330"/>
        <end position="342"/>
    </location>
</feature>
<dbReference type="InterPro" id="IPR015943">
    <property type="entry name" value="WD40/YVTN_repeat-like_dom_sf"/>
</dbReference>